<dbReference type="InterPro" id="IPR053173">
    <property type="entry name" value="SAM-binding_MTase"/>
</dbReference>
<dbReference type="InterPro" id="IPR029063">
    <property type="entry name" value="SAM-dependent_MTases_sf"/>
</dbReference>
<evidence type="ECO:0000313" key="4">
    <source>
        <dbReference type="Proteomes" id="UP000198589"/>
    </source>
</evidence>
<proteinExistence type="predicted"/>
<reference evidence="4" key="1">
    <citation type="submission" date="2016-10" db="EMBL/GenBank/DDBJ databases">
        <authorList>
            <person name="Varghese N."/>
            <person name="Submissions S."/>
        </authorList>
    </citation>
    <scope>NUCLEOTIDE SEQUENCE [LARGE SCALE GENOMIC DNA]</scope>
    <source>
        <strain evidence="4">DSM 46838</strain>
    </source>
</reference>
<dbReference type="AlphaFoldDB" id="A0A1I1W8M5"/>
<dbReference type="PANTHER" id="PTHR45128">
    <property type="entry name" value="METHYLTRANSFERASE TYPE 11"/>
    <property type="match status" value="1"/>
</dbReference>
<dbReference type="SUPFAM" id="SSF53335">
    <property type="entry name" value="S-adenosyl-L-methionine-dependent methyltransferases"/>
    <property type="match status" value="1"/>
</dbReference>
<dbReference type="CDD" id="cd02440">
    <property type="entry name" value="AdoMet_MTases"/>
    <property type="match status" value="1"/>
</dbReference>
<dbReference type="InterPro" id="IPR025714">
    <property type="entry name" value="Methyltranfer_dom"/>
</dbReference>
<keyword evidence="4" id="KW-1185">Reference proteome</keyword>
<dbReference type="Gene3D" id="1.10.10.10">
    <property type="entry name" value="Winged helix-like DNA-binding domain superfamily/Winged helix DNA-binding domain"/>
    <property type="match status" value="1"/>
</dbReference>
<dbReference type="InterPro" id="IPR036388">
    <property type="entry name" value="WH-like_DNA-bd_sf"/>
</dbReference>
<dbReference type="SMART" id="SM00828">
    <property type="entry name" value="PKS_MT"/>
    <property type="match status" value="1"/>
</dbReference>
<dbReference type="EMBL" id="FOND01000001">
    <property type="protein sequence ID" value="SFD91555.1"/>
    <property type="molecule type" value="Genomic_DNA"/>
</dbReference>
<dbReference type="STRING" id="1798228.SAMN05216574_101285"/>
<dbReference type="RefSeq" id="WP_092194974.1">
    <property type="nucleotide sequence ID" value="NZ_FOND01000001.1"/>
</dbReference>
<evidence type="ECO:0000256" key="1">
    <source>
        <dbReference type="ARBA" id="ARBA00022679"/>
    </source>
</evidence>
<name>A0A1I1W8M5_9ACTN</name>
<dbReference type="Gene3D" id="3.40.50.150">
    <property type="entry name" value="Vaccinia Virus protein VP39"/>
    <property type="match status" value="1"/>
</dbReference>
<evidence type="ECO:0000313" key="3">
    <source>
        <dbReference type="EMBL" id="SFD91555.1"/>
    </source>
</evidence>
<accession>A0A1I1W8M5</accession>
<dbReference type="InterPro" id="IPR048711">
    <property type="entry name" value="WHD_Rv2258c"/>
</dbReference>
<dbReference type="Proteomes" id="UP000198589">
    <property type="component" value="Unassembled WGS sequence"/>
</dbReference>
<dbReference type="PANTHER" id="PTHR45128:SF2">
    <property type="entry name" value="METHYLTRANSFERASE DOMAIN-CONTAINING PROTEIN"/>
    <property type="match status" value="1"/>
</dbReference>
<protein>
    <submittedName>
        <fullName evidence="3">Methyltransferase domain-containing protein</fullName>
    </submittedName>
</protein>
<keyword evidence="3" id="KW-0489">Methyltransferase</keyword>
<sequence>MTATRTIVDDARVEAFAEKVLGDFAGASACYLGALGDALGLFTDLDGRGPATSVELAGRAGLDERYVREWLAGMNAAGYLTFDASTGRYALPAEHAPVLAQEGGPMFFGAALRDSIEKAETFAELLEVFRRGGGIAADSFTEQNRETLARFTAPWFENALRQEWLPRLPEIAAVLEAGASVADVGCGRGLAAIRLAQAYPRSRFAGYDVHAGDVAVAQRAALEAGVADRVRFEVHDVTAGLPETFDVITAFDVIHDAVDPAGILRAIHAALAPGGRFVCVDVRCGERPEDNVGPIATIMYASSVSFCLTVSLAEGGAGLGTCGLAEPVLRRMAAGAGFRDVRHVQVDDPFNTVYELTP</sequence>
<keyword evidence="1 3" id="KW-0808">Transferase</keyword>
<feature type="domain" description="Polyketide synthase-like methyltransferase" evidence="2">
    <location>
        <begin position="149"/>
        <end position="358"/>
    </location>
</feature>
<organism evidence="3 4">
    <name type="scientific">Blastococcus tunisiensis</name>
    <dbReference type="NCBI Taxonomy" id="1798228"/>
    <lineage>
        <taxon>Bacteria</taxon>
        <taxon>Bacillati</taxon>
        <taxon>Actinomycetota</taxon>
        <taxon>Actinomycetes</taxon>
        <taxon>Geodermatophilales</taxon>
        <taxon>Geodermatophilaceae</taxon>
        <taxon>Blastococcus</taxon>
    </lineage>
</organism>
<gene>
    <name evidence="3" type="ORF">SAMN05216574_101285</name>
</gene>
<dbReference type="OrthoDB" id="9801363at2"/>
<dbReference type="InterPro" id="IPR020803">
    <property type="entry name" value="MeTfrase_dom"/>
</dbReference>
<dbReference type="GO" id="GO:0032259">
    <property type="term" value="P:methylation"/>
    <property type="evidence" value="ECO:0007669"/>
    <property type="project" value="UniProtKB-KW"/>
</dbReference>
<dbReference type="InterPro" id="IPR036390">
    <property type="entry name" value="WH_DNA-bd_sf"/>
</dbReference>
<dbReference type="GO" id="GO:0008168">
    <property type="term" value="F:methyltransferase activity"/>
    <property type="evidence" value="ECO:0007669"/>
    <property type="project" value="UniProtKB-KW"/>
</dbReference>
<evidence type="ECO:0000259" key="2">
    <source>
        <dbReference type="SMART" id="SM00828"/>
    </source>
</evidence>
<dbReference type="Pfam" id="PF13847">
    <property type="entry name" value="Methyltransf_31"/>
    <property type="match status" value="1"/>
</dbReference>
<dbReference type="Pfam" id="PF21320">
    <property type="entry name" value="WHD_Rv2258c"/>
    <property type="match status" value="1"/>
</dbReference>
<dbReference type="SUPFAM" id="SSF46785">
    <property type="entry name" value="Winged helix' DNA-binding domain"/>
    <property type="match status" value="1"/>
</dbReference>